<dbReference type="InParanoid" id="D8M133"/>
<feature type="domain" description="ELMO" evidence="1">
    <location>
        <begin position="9"/>
        <end position="186"/>
    </location>
</feature>
<evidence type="ECO:0000259" key="1">
    <source>
        <dbReference type="PROSITE" id="PS51335"/>
    </source>
</evidence>
<dbReference type="RefSeq" id="XP_012895820.1">
    <property type="nucleotide sequence ID" value="XM_013040366.1"/>
</dbReference>
<dbReference type="InterPro" id="IPR006816">
    <property type="entry name" value="ELMO_dom"/>
</dbReference>
<gene>
    <name evidence="2" type="ORF">GSBLH_T00001891001</name>
</gene>
<dbReference type="PANTHER" id="PTHR12771:SF56">
    <property type="entry name" value="CED-12"/>
    <property type="match status" value="1"/>
</dbReference>
<sequence length="206" mass="23710">MKADPDSTYTKESLLTLYKNAFPDLPNPPMNGKEWKDLGFQSENPYSDLRSGGKLSLENIVYFSDHYQAMFAKMVKEAHDYPFVASAINLTTLLLIHLRISTQFTFCPCCGTSFKQEKRVPAKEMVAFASLLQDCSGETVFNELYSLSVMLMDHNYWKHVETEPTFTILEFRKVFVDTKEQIMAILRKSPRTITDVFDIAKVYLDK</sequence>
<name>D8M133_BLAHO</name>
<evidence type="ECO:0000313" key="2">
    <source>
        <dbReference type="EMBL" id="CBK21772.2"/>
    </source>
</evidence>
<keyword evidence="3" id="KW-1185">Reference proteome</keyword>
<dbReference type="Pfam" id="PF04727">
    <property type="entry name" value="ELMO_CED12"/>
    <property type="match status" value="1"/>
</dbReference>
<protein>
    <recommendedName>
        <fullName evidence="1">ELMO domain-containing protein</fullName>
    </recommendedName>
</protein>
<dbReference type="GeneID" id="24919112"/>
<dbReference type="Proteomes" id="UP000008312">
    <property type="component" value="Unassembled WGS sequence"/>
</dbReference>
<evidence type="ECO:0000313" key="3">
    <source>
        <dbReference type="Proteomes" id="UP000008312"/>
    </source>
</evidence>
<dbReference type="InterPro" id="IPR050868">
    <property type="entry name" value="ELMO_domain-containing"/>
</dbReference>
<dbReference type="AlphaFoldDB" id="D8M133"/>
<dbReference type="PROSITE" id="PS51335">
    <property type="entry name" value="ELMO"/>
    <property type="match status" value="1"/>
</dbReference>
<accession>D8M133</accession>
<dbReference type="EMBL" id="FN668644">
    <property type="protein sequence ID" value="CBK21772.2"/>
    <property type="molecule type" value="Genomic_DNA"/>
</dbReference>
<dbReference type="OrthoDB" id="67155at2759"/>
<proteinExistence type="predicted"/>
<organism evidence="2">
    <name type="scientific">Blastocystis hominis</name>
    <dbReference type="NCBI Taxonomy" id="12968"/>
    <lineage>
        <taxon>Eukaryota</taxon>
        <taxon>Sar</taxon>
        <taxon>Stramenopiles</taxon>
        <taxon>Bigyra</taxon>
        <taxon>Opalozoa</taxon>
        <taxon>Opalinata</taxon>
        <taxon>Blastocystidae</taxon>
        <taxon>Blastocystis</taxon>
    </lineage>
</organism>
<reference evidence="2" key="1">
    <citation type="submission" date="2010-02" db="EMBL/GenBank/DDBJ databases">
        <title>Sequencing and annotation of the Blastocystis hominis genome.</title>
        <authorList>
            <person name="Wincker P."/>
        </authorList>
    </citation>
    <scope>NUCLEOTIDE SEQUENCE</scope>
    <source>
        <strain evidence="2">Singapore isolate B</strain>
    </source>
</reference>
<dbReference type="PANTHER" id="PTHR12771">
    <property type="entry name" value="ENGULFMENT AND CELL MOTILITY"/>
    <property type="match status" value="1"/>
</dbReference>